<evidence type="ECO:0000313" key="1">
    <source>
        <dbReference type="EMBL" id="SLM32179.1"/>
    </source>
</evidence>
<protein>
    <submittedName>
        <fullName evidence="1">Uncharacterized protein</fullName>
    </submittedName>
</protein>
<evidence type="ECO:0000313" key="2">
    <source>
        <dbReference type="Proteomes" id="UP000191931"/>
    </source>
</evidence>
<reference evidence="1 2" key="1">
    <citation type="submission" date="2017-03" db="EMBL/GenBank/DDBJ databases">
        <authorList>
            <person name="Afonso C.L."/>
            <person name="Miller P.J."/>
            <person name="Scott M.A."/>
            <person name="Spackman E."/>
            <person name="Goraichik I."/>
            <person name="Dimitrov K.M."/>
            <person name="Suarez D.L."/>
            <person name="Swayne D.E."/>
        </authorList>
    </citation>
    <scope>NUCLEOTIDE SEQUENCE [LARGE SCALE GENOMIC DNA]</scope>
    <source>
        <strain evidence="1">PRJEB14757</strain>
    </source>
</reference>
<dbReference type="Proteomes" id="UP000191931">
    <property type="component" value="Unassembled WGS sequence"/>
</dbReference>
<organism evidence="1 2">
    <name type="scientific">Desulfamplus magnetovallimortis</name>
    <dbReference type="NCBI Taxonomy" id="1246637"/>
    <lineage>
        <taxon>Bacteria</taxon>
        <taxon>Pseudomonadati</taxon>
        <taxon>Thermodesulfobacteriota</taxon>
        <taxon>Desulfobacteria</taxon>
        <taxon>Desulfobacterales</taxon>
        <taxon>Desulfobacteraceae</taxon>
        <taxon>Desulfamplus</taxon>
    </lineage>
</organism>
<keyword evidence="2" id="KW-1185">Reference proteome</keyword>
<sequence>MATGTAIPIKIVGIMINRGMVLIKKYQYVVVPGMDFILIKNGTQNEDIAMDILIHPNTMRVLSGFILGNDIKKLPKEIPTRKIANIIVNE</sequence>
<dbReference type="EMBL" id="FWEV01000304">
    <property type="protein sequence ID" value="SLM32179.1"/>
    <property type="molecule type" value="Genomic_DNA"/>
</dbReference>
<accession>A0A1W1HI76</accession>
<dbReference type="AlphaFoldDB" id="A0A1W1HI76"/>
<gene>
    <name evidence="1" type="ORF">MTBBW1_600009</name>
</gene>
<proteinExistence type="predicted"/>
<name>A0A1W1HI76_9BACT</name>